<dbReference type="InterPro" id="IPR023393">
    <property type="entry name" value="START-like_dom_sf"/>
</dbReference>
<protein>
    <submittedName>
        <fullName evidence="3">SRPBCC family protein</fullName>
    </submittedName>
</protein>
<evidence type="ECO:0000256" key="1">
    <source>
        <dbReference type="ARBA" id="ARBA00008918"/>
    </source>
</evidence>
<sequence length="223" mass="24827">MVGAAGTLFYRGMMNRPLNIDAAIPTARFSEGIQTLADRAKGWAQGWAEEFKGRIEQFRSKDGPIRVEKRIVIAKSPGEIYSFWRNFENLPLIMSHLESVTQTRGKRSHWIAKGPAGVPIEWDAEITEDKKNETISWRALADADVPNEGTVSFEKAGDGQTELRVSMRYDPPGGEIGAAVAEFFGEDPAWKIEDDLNNFKEAVEGGEIMLGTDKSYKSREDGN</sequence>
<dbReference type="InterPro" id="IPR047137">
    <property type="entry name" value="ORF3"/>
</dbReference>
<organism evidence="3 4">
    <name type="scientific">Candidatus Manganitrophus noduliformans</name>
    <dbReference type="NCBI Taxonomy" id="2606439"/>
    <lineage>
        <taxon>Bacteria</taxon>
        <taxon>Pseudomonadati</taxon>
        <taxon>Nitrospirota</taxon>
        <taxon>Nitrospiria</taxon>
        <taxon>Candidatus Troglogloeales</taxon>
        <taxon>Candidatus Manganitrophaceae</taxon>
        <taxon>Candidatus Manganitrophus</taxon>
    </lineage>
</organism>
<keyword evidence="4" id="KW-1185">Reference proteome</keyword>
<accession>A0A7X6ICZ9</accession>
<dbReference type="PANTHER" id="PTHR33824:SF7">
    <property type="entry name" value="POLYKETIDE CYCLASE_DEHYDRASE AND LIPID TRANSPORT SUPERFAMILY PROTEIN"/>
    <property type="match status" value="1"/>
</dbReference>
<dbReference type="EMBL" id="VTOW01000004">
    <property type="protein sequence ID" value="NKE72939.1"/>
    <property type="molecule type" value="Genomic_DNA"/>
</dbReference>
<dbReference type="SUPFAM" id="SSF55961">
    <property type="entry name" value="Bet v1-like"/>
    <property type="match status" value="1"/>
</dbReference>
<dbReference type="InterPro" id="IPR005031">
    <property type="entry name" value="COQ10_START"/>
</dbReference>
<gene>
    <name evidence="3" type="ORF">MNODULE_19485</name>
</gene>
<name>A0A7X6ICZ9_9BACT</name>
<dbReference type="Gene3D" id="3.30.530.20">
    <property type="match status" value="1"/>
</dbReference>
<comment type="caution">
    <text evidence="3">The sequence shown here is derived from an EMBL/GenBank/DDBJ whole genome shotgun (WGS) entry which is preliminary data.</text>
</comment>
<dbReference type="CDD" id="cd07817">
    <property type="entry name" value="SRPBCC_8"/>
    <property type="match status" value="1"/>
</dbReference>
<proteinExistence type="inferred from homology"/>
<comment type="similarity">
    <text evidence="1">Belongs to the ribosome association toxin RatA family.</text>
</comment>
<evidence type="ECO:0000259" key="2">
    <source>
        <dbReference type="Pfam" id="PF03364"/>
    </source>
</evidence>
<feature type="domain" description="Coenzyme Q-binding protein COQ10 START" evidence="2">
    <location>
        <begin position="74"/>
        <end position="191"/>
    </location>
</feature>
<dbReference type="AlphaFoldDB" id="A0A7X6ICZ9"/>
<evidence type="ECO:0000313" key="4">
    <source>
        <dbReference type="Proteomes" id="UP000534783"/>
    </source>
</evidence>
<evidence type="ECO:0000313" key="3">
    <source>
        <dbReference type="EMBL" id="NKE72939.1"/>
    </source>
</evidence>
<dbReference type="PANTHER" id="PTHR33824">
    <property type="entry name" value="POLYKETIDE CYCLASE/DEHYDRASE AND LIPID TRANSPORT SUPERFAMILY PROTEIN"/>
    <property type="match status" value="1"/>
</dbReference>
<dbReference type="Proteomes" id="UP000534783">
    <property type="component" value="Unassembled WGS sequence"/>
</dbReference>
<reference evidence="3 4" key="1">
    <citation type="journal article" date="2020" name="Nature">
        <title>Bacterial chemolithoautotrophy via manganese oxidation.</title>
        <authorList>
            <person name="Yu H."/>
            <person name="Leadbetter J.R."/>
        </authorList>
    </citation>
    <scope>NUCLEOTIDE SEQUENCE [LARGE SCALE GENOMIC DNA]</scope>
    <source>
        <strain evidence="3 4">Mn-1</strain>
    </source>
</reference>
<dbReference type="Pfam" id="PF03364">
    <property type="entry name" value="Polyketide_cyc"/>
    <property type="match status" value="1"/>
</dbReference>